<sequence length="169" mass="18250">MAVGRGYLNTFQNISAQGFSKYFRLEVIAIKWLLTPPGTPLFSSSEGSESKPSSVAPRRSSMARSTSTTKVVSRISVSQSESYHSSRPTRSRSVTRPSISSSQHNTSSSNRSSSILNTSSAFVSSYTRPSSPIIRTPPVARPSTPLALRNTIALLNSIKSSSCPHQLIN</sequence>
<dbReference type="Proteomes" id="UP001162972">
    <property type="component" value="Chromosome 6"/>
</dbReference>
<feature type="region of interest" description="Disordered" evidence="1">
    <location>
        <begin position="41"/>
        <end position="114"/>
    </location>
</feature>
<evidence type="ECO:0000313" key="2">
    <source>
        <dbReference type="EMBL" id="KAJ6407645.1"/>
    </source>
</evidence>
<feature type="compositionally biased region" description="Low complexity" evidence="1">
    <location>
        <begin position="85"/>
        <end position="114"/>
    </location>
</feature>
<dbReference type="GO" id="GO:0055028">
    <property type="term" value="C:cortical microtubule"/>
    <property type="evidence" value="ECO:0007669"/>
    <property type="project" value="TreeGrafter"/>
</dbReference>
<comment type="caution">
    <text evidence="2">The sequence shown here is derived from an EMBL/GenBank/DDBJ whole genome shotgun (WGS) entry which is preliminary data.</text>
</comment>
<gene>
    <name evidence="2" type="ORF">OIU84_011017</name>
</gene>
<organism evidence="2 3">
    <name type="scientific">Salix udensis</name>
    <dbReference type="NCBI Taxonomy" id="889485"/>
    <lineage>
        <taxon>Eukaryota</taxon>
        <taxon>Viridiplantae</taxon>
        <taxon>Streptophyta</taxon>
        <taxon>Embryophyta</taxon>
        <taxon>Tracheophyta</taxon>
        <taxon>Spermatophyta</taxon>
        <taxon>Magnoliopsida</taxon>
        <taxon>eudicotyledons</taxon>
        <taxon>Gunneridae</taxon>
        <taxon>Pentapetalae</taxon>
        <taxon>rosids</taxon>
        <taxon>fabids</taxon>
        <taxon>Malpighiales</taxon>
        <taxon>Salicaceae</taxon>
        <taxon>Saliceae</taxon>
        <taxon>Salix</taxon>
    </lineage>
</organism>
<evidence type="ECO:0000256" key="1">
    <source>
        <dbReference type="SAM" id="MobiDB-lite"/>
    </source>
</evidence>
<proteinExistence type="predicted"/>
<dbReference type="GO" id="GO:0043622">
    <property type="term" value="P:cortical microtubule organization"/>
    <property type="evidence" value="ECO:0007669"/>
    <property type="project" value="TreeGrafter"/>
</dbReference>
<accession>A0AAD6JMF0</accession>
<reference evidence="2 3" key="1">
    <citation type="journal article" date="2023" name="Int. J. Mol. Sci.">
        <title>De Novo Assembly and Annotation of 11 Diverse Shrub Willow (Salix) Genomes Reveals Novel Gene Organization in Sex-Linked Regions.</title>
        <authorList>
            <person name="Hyden B."/>
            <person name="Feng K."/>
            <person name="Yates T.B."/>
            <person name="Jawdy S."/>
            <person name="Cereghino C."/>
            <person name="Smart L.B."/>
            <person name="Muchero W."/>
        </authorList>
    </citation>
    <scope>NUCLEOTIDE SEQUENCE [LARGE SCALE GENOMIC DNA]</scope>
    <source>
        <tissue evidence="2">Shoot tip</tissue>
    </source>
</reference>
<keyword evidence="3" id="KW-1185">Reference proteome</keyword>
<feature type="compositionally biased region" description="Low complexity" evidence="1">
    <location>
        <begin position="43"/>
        <end position="69"/>
    </location>
</feature>
<dbReference type="PANTHER" id="PTHR31949">
    <property type="entry name" value="GASTRIC MUCIN-LIKE PROTEIN"/>
    <property type="match status" value="1"/>
</dbReference>
<dbReference type="PANTHER" id="PTHR31949:SF2">
    <property type="entry name" value="OS05G0480600 PROTEIN"/>
    <property type="match status" value="1"/>
</dbReference>
<dbReference type="AlphaFoldDB" id="A0AAD6JMF0"/>
<name>A0AAD6JMF0_9ROSI</name>
<protein>
    <submittedName>
        <fullName evidence="2">Uncharacterized protein</fullName>
    </submittedName>
</protein>
<dbReference type="EMBL" id="JAPFFJ010000016">
    <property type="protein sequence ID" value="KAJ6407645.1"/>
    <property type="molecule type" value="Genomic_DNA"/>
</dbReference>
<evidence type="ECO:0000313" key="3">
    <source>
        <dbReference type="Proteomes" id="UP001162972"/>
    </source>
</evidence>